<reference evidence="2" key="1">
    <citation type="submission" date="2023-02" db="EMBL/GenBank/DDBJ databases">
        <title>Polaribacter ponticola sp. nov., isolated from seawater.</title>
        <authorList>
            <person name="Baek J.H."/>
            <person name="Kim J.M."/>
            <person name="Choi D.G."/>
            <person name="Jeon C.O."/>
        </authorList>
    </citation>
    <scope>NUCLEOTIDE SEQUENCE</scope>
    <source>
        <strain evidence="2">MSW5</strain>
    </source>
</reference>
<evidence type="ECO:0000313" key="3">
    <source>
        <dbReference type="Proteomes" id="UP001151478"/>
    </source>
</evidence>
<dbReference type="RefSeq" id="WP_274270438.1">
    <property type="nucleotide sequence ID" value="NZ_JAOSLC020000003.1"/>
</dbReference>
<organism evidence="2 3">
    <name type="scientific">Polaribacter ponticola</name>
    <dbReference type="NCBI Taxonomy" id="2978475"/>
    <lineage>
        <taxon>Bacteria</taxon>
        <taxon>Pseudomonadati</taxon>
        <taxon>Bacteroidota</taxon>
        <taxon>Flavobacteriia</taxon>
        <taxon>Flavobacteriales</taxon>
        <taxon>Flavobacteriaceae</taxon>
    </lineage>
</organism>
<feature type="coiled-coil region" evidence="1">
    <location>
        <begin position="3"/>
        <end position="37"/>
    </location>
</feature>
<gene>
    <name evidence="2" type="ORF">N5A56_012085</name>
</gene>
<proteinExistence type="predicted"/>
<evidence type="ECO:0008006" key="4">
    <source>
        <dbReference type="Google" id="ProtNLM"/>
    </source>
</evidence>
<accession>A0ABT5SC03</accession>
<keyword evidence="1" id="KW-0175">Coiled coil</keyword>
<keyword evidence="3" id="KW-1185">Reference proteome</keyword>
<name>A0ABT5SC03_9FLAO</name>
<dbReference type="Gene3D" id="6.10.250.3150">
    <property type="match status" value="1"/>
</dbReference>
<evidence type="ECO:0000256" key="1">
    <source>
        <dbReference type="SAM" id="Coils"/>
    </source>
</evidence>
<protein>
    <recommendedName>
        <fullName evidence="4">Peptidase M23</fullName>
    </recommendedName>
</protein>
<comment type="caution">
    <text evidence="2">The sequence shown here is derived from an EMBL/GenBank/DDBJ whole genome shotgun (WGS) entry which is preliminary data.</text>
</comment>
<dbReference type="EMBL" id="JAOSLC020000003">
    <property type="protein sequence ID" value="MDD7915105.1"/>
    <property type="molecule type" value="Genomic_DNA"/>
</dbReference>
<dbReference type="Proteomes" id="UP001151478">
    <property type="component" value="Unassembled WGS sequence"/>
</dbReference>
<evidence type="ECO:0000313" key="2">
    <source>
        <dbReference type="EMBL" id="MDD7915105.1"/>
    </source>
</evidence>
<sequence length="188" mass="22387">MSLSALSQTRKQLETQRKKYNSEIKKLNKLLFNEQKKGKSALEDLRDIKRKITVRNKLISTINLESQILSKEIKTNENEIKKANKILADLKKDYGDMIYKSYKSKSQQSRTMFLLSSQNFYQAYKRLEYMKQYTSFRKKQGEEITVQTNLIKKSRDSLLLKKEIKDRLILSEKNEKKKLKLIRKIKKV</sequence>